<dbReference type="Proteomes" id="UP000769157">
    <property type="component" value="Unassembled WGS sequence"/>
</dbReference>
<gene>
    <name evidence="1" type="ORF">OGAPHI_007379</name>
</gene>
<protein>
    <submittedName>
        <fullName evidence="1">Uncharacterized protein</fullName>
    </submittedName>
</protein>
<keyword evidence="2" id="KW-1185">Reference proteome</keyword>
<dbReference type="RefSeq" id="XP_046057885.1">
    <property type="nucleotide sequence ID" value="XM_046208768.1"/>
</dbReference>
<dbReference type="GeneID" id="70239343"/>
<name>A0A9P8NVG0_9ASCO</name>
<dbReference type="AlphaFoldDB" id="A0A9P8NVG0"/>
<organism evidence="1 2">
    <name type="scientific">Ogataea philodendri</name>
    <dbReference type="NCBI Taxonomy" id="1378263"/>
    <lineage>
        <taxon>Eukaryota</taxon>
        <taxon>Fungi</taxon>
        <taxon>Dikarya</taxon>
        <taxon>Ascomycota</taxon>
        <taxon>Saccharomycotina</taxon>
        <taxon>Pichiomycetes</taxon>
        <taxon>Pichiales</taxon>
        <taxon>Pichiaceae</taxon>
        <taxon>Ogataea</taxon>
    </lineage>
</organism>
<reference evidence="1" key="2">
    <citation type="submission" date="2021-01" db="EMBL/GenBank/DDBJ databases">
        <authorList>
            <person name="Schikora-Tamarit M.A."/>
        </authorList>
    </citation>
    <scope>NUCLEOTIDE SEQUENCE</scope>
    <source>
        <strain evidence="1">CBS6075</strain>
    </source>
</reference>
<evidence type="ECO:0000313" key="2">
    <source>
        <dbReference type="Proteomes" id="UP000769157"/>
    </source>
</evidence>
<sequence>MELSCRQEILITSSDLPETSSSQVGCSVRKDFNLDLEGSRPSEVPKSENWLFCSAESRELFERDLAIGWSSISSDMANADSEELIRYENT</sequence>
<comment type="caution">
    <text evidence="1">The sequence shown here is derived from an EMBL/GenBank/DDBJ whole genome shotgun (WGS) entry which is preliminary data.</text>
</comment>
<evidence type="ECO:0000313" key="1">
    <source>
        <dbReference type="EMBL" id="KAH3660174.1"/>
    </source>
</evidence>
<proteinExistence type="predicted"/>
<accession>A0A9P8NVG0</accession>
<reference evidence="1" key="1">
    <citation type="journal article" date="2021" name="Open Biol.">
        <title>Shared evolutionary footprints suggest mitochondrial oxidative damage underlies multiple complex I losses in fungi.</title>
        <authorList>
            <person name="Schikora-Tamarit M.A."/>
            <person name="Marcet-Houben M."/>
            <person name="Nosek J."/>
            <person name="Gabaldon T."/>
        </authorList>
    </citation>
    <scope>NUCLEOTIDE SEQUENCE</scope>
    <source>
        <strain evidence="1">CBS6075</strain>
    </source>
</reference>
<dbReference type="EMBL" id="JAEUBE010000511">
    <property type="protein sequence ID" value="KAH3660174.1"/>
    <property type="molecule type" value="Genomic_DNA"/>
</dbReference>